<accession>A0A6P8JG04</accession>
<proteinExistence type="predicted"/>
<evidence type="ECO:0000256" key="1">
    <source>
        <dbReference type="SAM" id="MobiDB-lite"/>
    </source>
</evidence>
<feature type="region of interest" description="Disordered" evidence="1">
    <location>
        <begin position="460"/>
        <end position="482"/>
    </location>
</feature>
<feature type="region of interest" description="Disordered" evidence="1">
    <location>
        <begin position="1"/>
        <end position="35"/>
    </location>
</feature>
<dbReference type="AlphaFoldDB" id="A0A6P8JG04"/>
<evidence type="ECO:0000313" key="3">
    <source>
        <dbReference type="RefSeq" id="XP_031575225.1"/>
    </source>
</evidence>
<evidence type="ECO:0000313" key="2">
    <source>
        <dbReference type="Proteomes" id="UP000515163"/>
    </source>
</evidence>
<name>A0A6P8JG04_ACTTE</name>
<reference evidence="3" key="1">
    <citation type="submission" date="2025-08" db="UniProtKB">
        <authorList>
            <consortium name="RefSeq"/>
        </authorList>
    </citation>
    <scope>IDENTIFICATION</scope>
    <source>
        <tissue evidence="3">Tentacle</tissue>
    </source>
</reference>
<keyword evidence="2" id="KW-1185">Reference proteome</keyword>
<dbReference type="RefSeq" id="XP_031575225.1">
    <property type="nucleotide sequence ID" value="XM_031719365.1"/>
</dbReference>
<dbReference type="KEGG" id="aten:116308862"/>
<dbReference type="OrthoDB" id="10272896at2759"/>
<dbReference type="GeneID" id="116308862"/>
<protein>
    <submittedName>
        <fullName evidence="3">Uncharacterized protein LOC116308862</fullName>
    </submittedName>
</protein>
<organism evidence="2 3">
    <name type="scientific">Actinia tenebrosa</name>
    <name type="common">Australian red waratah sea anemone</name>
    <dbReference type="NCBI Taxonomy" id="6105"/>
    <lineage>
        <taxon>Eukaryota</taxon>
        <taxon>Metazoa</taxon>
        <taxon>Cnidaria</taxon>
        <taxon>Anthozoa</taxon>
        <taxon>Hexacorallia</taxon>
        <taxon>Actiniaria</taxon>
        <taxon>Actiniidae</taxon>
        <taxon>Actinia</taxon>
    </lineage>
</organism>
<dbReference type="Proteomes" id="UP000515163">
    <property type="component" value="Unplaced"/>
</dbReference>
<dbReference type="InParanoid" id="A0A6P8JG04"/>
<gene>
    <name evidence="3" type="primary">LOC116308862</name>
</gene>
<sequence length="556" mass="61334">MYRGKAPSRRGGLQTQTRNSDLVHSTSLTNAFSREERNLDKKLQKLNTERKLSLAQMDSEIKLYRKMSKNKIEKCDDDCDMSDISEAGSNDDEGDIHIGCSTSSSYDSNFKRKTGQDLRVNNSNANNLPSKYNSSFLRFTPFGSSRKVLSLEDSSKQFSHQSLRKTHSEPAQIEKFLSRRLRDMPQHFETKKSVTRPRSASGTQIQKAKEIEDYNLRNRSMSIRHVDFEHRGLPHQMDGHQNTGLPHHTGGYQASGLSYSIDGHQTSKLSHQIGGHQASGLSYMGGHQTSGLSHMGGDQASRLSHMGGHQTSRLSHMGGHQAGGLSHLTSGLPDSGVPTDNIGDHKSIVHIRDLVHSERHLIGGLGSHKSDGLTFGTRGPEPGGVTCGMNGPEVVGMTCEMLSHDSQLKTNKTPGFSVSKFNSSIAGSKRLEKTNTSAALTPNFPSNVNHTASYQEPHLKQNSVGPSALPKQQSNTTHSTSDWLFQNTPPKHLGITLHSPMLFHPRFHNNLGLVDVPEENTESTDPNSFHALRKCRYLRIPKPPSHDPGIDHAWST</sequence>
<feature type="compositionally biased region" description="Polar residues" evidence="1">
    <location>
        <begin position="13"/>
        <end position="32"/>
    </location>
</feature>